<name>A0AAP0PZT9_9MAGN</name>
<protein>
    <recommendedName>
        <fullName evidence="5">NADH dehydrogenase subunit 11</fullName>
    </recommendedName>
</protein>
<gene>
    <name evidence="3" type="ORF">Syun_006940</name>
</gene>
<sequence length="362" mass="40748">MSPLQHPPTPKSPNPTATPKSLRPLPPPKSPNPTATPKSLRRLSSILSSRQVRRRPKPLSELREPPPPSIAASPHRQPSPFLESSRTLAIATPDPSPPRQSFETPKPQRKRCGLKRSIRREIHPPRTPLAGARVHFPKPEDAIEVFVDGFPVTIPKGMTVLLACEVAGVDIPRFCYHSRLSIAGNCRMCLVEVEKSPKPAKDRVEEEVNALAECCDKVECVISEELKEIGWNRRIRLDPVLLCGVDCEGVERLRCECLKTSSHYFERLKHELEVTTQRQEIVSCFLRDYQLSNEEIHALREEDLSENFFKALSHVQEIHANCKILLRTHHQQGLADTVSADSSDVVLVFSFTPPLDSFTRCN</sequence>
<feature type="compositionally biased region" description="Low complexity" evidence="2">
    <location>
        <begin position="32"/>
        <end position="50"/>
    </location>
</feature>
<dbReference type="EMBL" id="JBBNAF010000003">
    <property type="protein sequence ID" value="KAK9160599.1"/>
    <property type="molecule type" value="Genomic_DNA"/>
</dbReference>
<dbReference type="GO" id="GO:0016020">
    <property type="term" value="C:membrane"/>
    <property type="evidence" value="ECO:0007669"/>
    <property type="project" value="InterPro"/>
</dbReference>
<dbReference type="SUPFAM" id="SSF54292">
    <property type="entry name" value="2Fe-2S ferredoxin-like"/>
    <property type="match status" value="1"/>
</dbReference>
<dbReference type="GO" id="GO:0042773">
    <property type="term" value="P:ATP synthesis coupled electron transport"/>
    <property type="evidence" value="ECO:0007669"/>
    <property type="project" value="InterPro"/>
</dbReference>
<dbReference type="PANTHER" id="PTHR21506:SF0">
    <property type="entry name" value="CONSERVED OLIGOMERIC GOLGI COMPLEX SUBUNIT 6"/>
    <property type="match status" value="1"/>
</dbReference>
<feature type="region of interest" description="Disordered" evidence="2">
    <location>
        <begin position="1"/>
        <end position="115"/>
    </location>
</feature>
<comment type="caution">
    <text evidence="3">The sequence shown here is derived from an EMBL/GenBank/DDBJ whole genome shotgun (WGS) entry which is preliminary data.</text>
</comment>
<feature type="compositionally biased region" description="Pro residues" evidence="2">
    <location>
        <begin position="1"/>
        <end position="13"/>
    </location>
</feature>
<dbReference type="InterPro" id="IPR010490">
    <property type="entry name" value="COG6"/>
</dbReference>
<dbReference type="Gene3D" id="3.10.20.740">
    <property type="match status" value="1"/>
</dbReference>
<keyword evidence="1" id="KW-0479">Metal-binding</keyword>
<evidence type="ECO:0008006" key="5">
    <source>
        <dbReference type="Google" id="ProtNLM"/>
    </source>
</evidence>
<organism evidence="3 4">
    <name type="scientific">Stephania yunnanensis</name>
    <dbReference type="NCBI Taxonomy" id="152371"/>
    <lineage>
        <taxon>Eukaryota</taxon>
        <taxon>Viridiplantae</taxon>
        <taxon>Streptophyta</taxon>
        <taxon>Embryophyta</taxon>
        <taxon>Tracheophyta</taxon>
        <taxon>Spermatophyta</taxon>
        <taxon>Magnoliopsida</taxon>
        <taxon>Ranunculales</taxon>
        <taxon>Menispermaceae</taxon>
        <taxon>Menispermoideae</taxon>
        <taxon>Cissampelideae</taxon>
        <taxon>Stephania</taxon>
    </lineage>
</organism>
<dbReference type="CDD" id="cd00207">
    <property type="entry name" value="fer2"/>
    <property type="match status" value="1"/>
</dbReference>
<accession>A0AAP0PZT9</accession>
<dbReference type="PROSITE" id="PS00641">
    <property type="entry name" value="COMPLEX1_75K_1"/>
    <property type="match status" value="1"/>
</dbReference>
<evidence type="ECO:0000256" key="1">
    <source>
        <dbReference type="ARBA" id="ARBA00023014"/>
    </source>
</evidence>
<keyword evidence="4" id="KW-1185">Reference proteome</keyword>
<dbReference type="InterPro" id="IPR001041">
    <property type="entry name" value="2Fe-2S_ferredoxin-type"/>
</dbReference>
<dbReference type="InterPro" id="IPR036010">
    <property type="entry name" value="2Fe-2S_ferredoxin-like_sf"/>
</dbReference>
<keyword evidence="1" id="KW-0411">Iron-sulfur</keyword>
<dbReference type="PANTHER" id="PTHR21506">
    <property type="entry name" value="COMPONENT OF OLIGOMERIC GOLGI COMPLEX 6"/>
    <property type="match status" value="1"/>
</dbReference>
<dbReference type="InterPro" id="IPR000283">
    <property type="entry name" value="NADH_UbQ_OxRdtase_75kDa_su_CS"/>
</dbReference>
<dbReference type="AlphaFoldDB" id="A0AAP0PZT9"/>
<dbReference type="Proteomes" id="UP001420932">
    <property type="component" value="Unassembled WGS sequence"/>
</dbReference>
<dbReference type="GO" id="GO:0051536">
    <property type="term" value="F:iron-sulfur cluster binding"/>
    <property type="evidence" value="ECO:0007669"/>
    <property type="project" value="UniProtKB-KW"/>
</dbReference>
<dbReference type="GO" id="GO:0008137">
    <property type="term" value="F:NADH dehydrogenase (ubiquinone) activity"/>
    <property type="evidence" value="ECO:0007669"/>
    <property type="project" value="InterPro"/>
</dbReference>
<evidence type="ECO:0000256" key="2">
    <source>
        <dbReference type="SAM" id="MobiDB-lite"/>
    </source>
</evidence>
<dbReference type="GO" id="GO:0017119">
    <property type="term" value="C:Golgi transport complex"/>
    <property type="evidence" value="ECO:0007669"/>
    <property type="project" value="InterPro"/>
</dbReference>
<evidence type="ECO:0000313" key="3">
    <source>
        <dbReference type="EMBL" id="KAK9160599.1"/>
    </source>
</evidence>
<dbReference type="Pfam" id="PF13510">
    <property type="entry name" value="Fer2_4"/>
    <property type="match status" value="1"/>
</dbReference>
<proteinExistence type="predicted"/>
<evidence type="ECO:0000313" key="4">
    <source>
        <dbReference type="Proteomes" id="UP001420932"/>
    </source>
</evidence>
<keyword evidence="1" id="KW-0408">Iron</keyword>
<dbReference type="GO" id="GO:0006891">
    <property type="term" value="P:intra-Golgi vesicle-mediated transport"/>
    <property type="evidence" value="ECO:0007669"/>
    <property type="project" value="InterPro"/>
</dbReference>
<reference evidence="3 4" key="1">
    <citation type="submission" date="2024-01" db="EMBL/GenBank/DDBJ databases">
        <title>Genome assemblies of Stephania.</title>
        <authorList>
            <person name="Yang L."/>
        </authorList>
    </citation>
    <scope>NUCLEOTIDE SEQUENCE [LARGE SCALE GENOMIC DNA]</scope>
    <source>
        <strain evidence="3">YNDBR</strain>
        <tissue evidence="3">Leaf</tissue>
    </source>
</reference>